<organism evidence="1 2">
    <name type="scientific">Leptospira paudalimensis</name>
    <dbReference type="NCBI Taxonomy" id="2950024"/>
    <lineage>
        <taxon>Bacteria</taxon>
        <taxon>Pseudomonadati</taxon>
        <taxon>Spirochaetota</taxon>
        <taxon>Spirochaetia</taxon>
        <taxon>Leptospirales</taxon>
        <taxon>Leptospiraceae</taxon>
        <taxon>Leptospira</taxon>
    </lineage>
</organism>
<sequence>MPALNNPSDPYSDEYGKNVLLSELVNYWLREKIAPDGLVVLLSKTAAPYEAGFRIYRVDSSLGLTTEYDSDVRSAVTTAFPGCSPIRVAIPPKSRDIITITGAGSDRIAVHRYGIDRSLSLLQDKNGYGVPTFMNFNENGTDAYITNTVASPNVVSRLIRDSTSGGFTVNNGTNYPFGIGCAPVSLRISSKDDIVFAVNASLSPIGINVFKNTGSNSGIVVSGSPFGTADNPSQHNNLCLSESNKLIYMTSNNATNPIYGYRYDSNGNMTILPSSPFSPDSGYSSGASSNDNFSTSMAIDPNGKYLAHLYQVGGTYFIRLLSIDVTSGNLTQTDQKLSVGNAPKMMEWDGSGRFIYLVSDTGGTTNNYQLEYFNFSADGKLVRGVNSPITVSPMTNGYSPRHVKAIQRYYQ</sequence>
<dbReference type="RefSeq" id="WP_265357287.1">
    <property type="nucleotide sequence ID" value="NZ_JAMQPR010000001.1"/>
</dbReference>
<dbReference type="Gene3D" id="2.130.10.10">
    <property type="entry name" value="YVTN repeat-like/Quinoprotein amine dehydrogenase"/>
    <property type="match status" value="2"/>
</dbReference>
<dbReference type="Proteomes" id="UP001208794">
    <property type="component" value="Unassembled WGS sequence"/>
</dbReference>
<dbReference type="EMBL" id="JAMQPR010000001">
    <property type="protein sequence ID" value="MCW7503278.1"/>
    <property type="molecule type" value="Genomic_DNA"/>
</dbReference>
<dbReference type="SUPFAM" id="SSF75011">
    <property type="entry name" value="3-carboxy-cis,cis-mucoante lactonizing enzyme"/>
    <property type="match status" value="1"/>
</dbReference>
<evidence type="ECO:0000313" key="1">
    <source>
        <dbReference type="EMBL" id="MCW7503278.1"/>
    </source>
</evidence>
<accession>A0ABT3M4I0</accession>
<comment type="caution">
    <text evidence="1">The sequence shown here is derived from an EMBL/GenBank/DDBJ whole genome shotgun (WGS) entry which is preliminary data.</text>
</comment>
<protein>
    <submittedName>
        <fullName evidence="1">Lactonase family protein</fullName>
    </submittedName>
</protein>
<reference evidence="1 2" key="1">
    <citation type="submission" date="2022-06" db="EMBL/GenBank/DDBJ databases">
        <title>Leptospira isolates from biofilms formed at urban environments.</title>
        <authorList>
            <person name="Ribeiro P.S."/>
            <person name="Sousa T."/>
            <person name="Carvalho N."/>
            <person name="Aburjaile F."/>
            <person name="Neves F."/>
            <person name="Oliveira D."/>
            <person name="Blanco L."/>
            <person name="Lima J."/>
            <person name="Costa F."/>
            <person name="Brenig B."/>
            <person name="Soares S."/>
            <person name="Ramos R."/>
            <person name="Goes-Neto A."/>
            <person name="Matiuzzi M."/>
            <person name="Azevedo V."/>
            <person name="Ristow P."/>
        </authorList>
    </citation>
    <scope>NUCLEOTIDE SEQUENCE [LARGE SCALE GENOMIC DNA]</scope>
    <source>
        <strain evidence="1 2">VSF14</strain>
    </source>
</reference>
<keyword evidence="2" id="KW-1185">Reference proteome</keyword>
<dbReference type="InterPro" id="IPR015943">
    <property type="entry name" value="WD40/YVTN_repeat-like_dom_sf"/>
</dbReference>
<name>A0ABT3M4I0_9LEPT</name>
<evidence type="ECO:0000313" key="2">
    <source>
        <dbReference type="Proteomes" id="UP001208794"/>
    </source>
</evidence>
<gene>
    <name evidence="1" type="ORF">ND855_04000</name>
</gene>
<proteinExistence type="predicted"/>